<organism evidence="6">
    <name type="scientific">Anopheles atroparvus</name>
    <name type="common">European mosquito</name>
    <dbReference type="NCBI Taxonomy" id="41427"/>
    <lineage>
        <taxon>Eukaryota</taxon>
        <taxon>Metazoa</taxon>
        <taxon>Ecdysozoa</taxon>
        <taxon>Arthropoda</taxon>
        <taxon>Hexapoda</taxon>
        <taxon>Insecta</taxon>
        <taxon>Pterygota</taxon>
        <taxon>Neoptera</taxon>
        <taxon>Endopterygota</taxon>
        <taxon>Diptera</taxon>
        <taxon>Nematocera</taxon>
        <taxon>Culicoidea</taxon>
        <taxon>Culicidae</taxon>
        <taxon>Anophelinae</taxon>
        <taxon>Anopheles</taxon>
    </lineage>
</organism>
<evidence type="ECO:0000259" key="5">
    <source>
        <dbReference type="Pfam" id="PF05154"/>
    </source>
</evidence>
<dbReference type="VEuPathDB" id="VectorBase:AATE017185"/>
<keyword evidence="2" id="KW-0812">Transmembrane</keyword>
<dbReference type="STRING" id="41427.A0A182JFN0"/>
<feature type="domain" description="TM2" evidence="5">
    <location>
        <begin position="500"/>
        <end position="548"/>
    </location>
</feature>
<comment type="subcellular location">
    <subcellularLocation>
        <location evidence="1">Membrane</location>
        <topology evidence="1">Multi-pass membrane protein</topology>
    </subcellularLocation>
</comment>
<evidence type="ECO:0000256" key="1">
    <source>
        <dbReference type="ARBA" id="ARBA00004141"/>
    </source>
</evidence>
<accession>A0A182JFN0</accession>
<evidence type="ECO:0000256" key="4">
    <source>
        <dbReference type="ARBA" id="ARBA00023136"/>
    </source>
</evidence>
<sequence>MIIKIYLSSKLIEKCTFCDLYGLVEDLRDEIRFTVLDDEPIPGYTEPIGKICSVTDYVQFRAVQNDKSLREQLAKEDNFLRLAISNSGRIKHVMAKVKGVTIESLNKLLIIYDEKGFNNLAENDLTAVDCDNALLHLARLVKATKVEPAGVLEKLQALAEHDSVHRLFCALRPIGKVMGMAFRKTALYYHWSEWMECVQQKDLNAVKWTLLMDIGFGVAVLSMILWFGNPGTRFMEFAEVWFLVIVDNLLKLLQTLRGNPIGLKLNGSLNEFFFSCFSYQVDLWWMFLIILSPAIQFLFIPLSILGLFGLSFQVAMLSDLIVLISLHAHCFYIYVAVLYRIEVGGLTALYRTVLGKKRNVLRDRVEAHDYMNRQLFLATLSFTVLLFLLPTILFYYIVFASITKDKDTAAPNQSTTFNPHSALVNCSFLPLEFIDCDEPYNHKGNRTAREEFGYGCVKFGGVYYDEVEVTKVKCVVFENIECFGPREFWRDGFPCVKYTDHYFVTTLLYSILLGFLGMDRFCLGQTGTAVGKLLTLGGIGIWWIVDIVLLITNNLLPEDGSNWNTKV</sequence>
<dbReference type="EnsemblMetazoa" id="AATE017185-RA">
    <property type="protein sequence ID" value="AATE017185-PA.1"/>
    <property type="gene ID" value="AATE017185"/>
</dbReference>
<keyword evidence="3" id="KW-1133">Transmembrane helix</keyword>
<reference evidence="6" key="1">
    <citation type="submission" date="2022-08" db="UniProtKB">
        <authorList>
            <consortium name="EnsemblMetazoa"/>
        </authorList>
    </citation>
    <scope>IDENTIFICATION</scope>
    <source>
        <strain evidence="6">EBRO</strain>
    </source>
</reference>
<dbReference type="GO" id="GO:0006506">
    <property type="term" value="P:GPI anchor biosynthetic process"/>
    <property type="evidence" value="ECO:0007669"/>
    <property type="project" value="InterPro"/>
</dbReference>
<proteinExistence type="predicted"/>
<dbReference type="PANTHER" id="PTHR21329">
    <property type="entry name" value="PHOSPHATIDYLINOSITOL N-ACETYLGLUCOSAMINYLTRANSFERASE SUBUNIT Q-RELATED"/>
    <property type="match status" value="1"/>
</dbReference>
<protein>
    <recommendedName>
        <fullName evidence="5">TM2 domain-containing protein</fullName>
    </recommendedName>
</protein>
<dbReference type="AlphaFoldDB" id="A0A182JFN0"/>
<dbReference type="GO" id="GO:0005783">
    <property type="term" value="C:endoplasmic reticulum"/>
    <property type="evidence" value="ECO:0007669"/>
    <property type="project" value="TreeGrafter"/>
</dbReference>
<dbReference type="InterPro" id="IPR007720">
    <property type="entry name" value="PigQ/GPI1"/>
</dbReference>
<dbReference type="PANTHER" id="PTHR21329:SF3">
    <property type="entry name" value="PHOSPHATIDYLINOSITOL N-ACETYLGLUCOSAMINYLTRANSFERASE SUBUNIT Q"/>
    <property type="match status" value="1"/>
</dbReference>
<keyword evidence="4" id="KW-0472">Membrane</keyword>
<evidence type="ECO:0000256" key="2">
    <source>
        <dbReference type="ARBA" id="ARBA00022692"/>
    </source>
</evidence>
<dbReference type="Pfam" id="PF05024">
    <property type="entry name" value="Gpi1"/>
    <property type="match status" value="1"/>
</dbReference>
<dbReference type="InterPro" id="IPR007829">
    <property type="entry name" value="TM2"/>
</dbReference>
<evidence type="ECO:0000313" key="6">
    <source>
        <dbReference type="EnsemblMetazoa" id="AATE017185-PA.1"/>
    </source>
</evidence>
<evidence type="ECO:0000256" key="3">
    <source>
        <dbReference type="ARBA" id="ARBA00022989"/>
    </source>
</evidence>
<dbReference type="Pfam" id="PF05154">
    <property type="entry name" value="TM2"/>
    <property type="match status" value="1"/>
</dbReference>
<dbReference type="EMBL" id="AXCP01007741">
    <property type="status" value="NOT_ANNOTATED_CDS"/>
    <property type="molecule type" value="Genomic_DNA"/>
</dbReference>
<name>A0A182JFN0_ANOAO</name>
<dbReference type="GO" id="GO:0016020">
    <property type="term" value="C:membrane"/>
    <property type="evidence" value="ECO:0007669"/>
    <property type="project" value="UniProtKB-SubCell"/>
</dbReference>